<keyword evidence="1" id="KW-0813">Transport</keyword>
<dbReference type="InterPro" id="IPR003439">
    <property type="entry name" value="ABC_transporter-like_ATP-bd"/>
</dbReference>
<dbReference type="CDD" id="cd03293">
    <property type="entry name" value="ABC_NrtD_SsuB_transporters"/>
    <property type="match status" value="1"/>
</dbReference>
<dbReference type="OrthoDB" id="9802264at2"/>
<keyword evidence="2" id="KW-0547">Nucleotide-binding</keyword>
<dbReference type="SUPFAM" id="SSF52540">
    <property type="entry name" value="P-loop containing nucleoside triphosphate hydrolases"/>
    <property type="match status" value="1"/>
</dbReference>
<dbReference type="SMART" id="SM00382">
    <property type="entry name" value="AAA"/>
    <property type="match status" value="1"/>
</dbReference>
<dbReference type="InterPro" id="IPR050166">
    <property type="entry name" value="ABC_transporter_ATP-bind"/>
</dbReference>
<dbReference type="GO" id="GO:0005524">
    <property type="term" value="F:ATP binding"/>
    <property type="evidence" value="ECO:0007669"/>
    <property type="project" value="UniProtKB-KW"/>
</dbReference>
<organism evidence="5 6">
    <name type="scientific">Lysinibacillus xylanilyticus</name>
    <dbReference type="NCBI Taxonomy" id="582475"/>
    <lineage>
        <taxon>Bacteria</taxon>
        <taxon>Bacillati</taxon>
        <taxon>Bacillota</taxon>
        <taxon>Bacilli</taxon>
        <taxon>Bacillales</taxon>
        <taxon>Bacillaceae</taxon>
        <taxon>Lysinibacillus</taxon>
    </lineage>
</organism>
<proteinExistence type="predicted"/>
<reference evidence="6" key="1">
    <citation type="submission" date="2015-07" db="EMBL/GenBank/DDBJ databases">
        <authorList>
            <consortium name="Consortium for Microbial Forensics and Genomics (microFORGE)"/>
            <person name="Knight B.M."/>
            <person name="Roberts D.P."/>
            <person name="Lin D."/>
            <person name="Hari K."/>
            <person name="Fletcher J."/>
            <person name="Melcher U."/>
            <person name="Blagden T."/>
            <person name="Winegar R.A."/>
        </authorList>
    </citation>
    <scope>NUCLEOTIDE SEQUENCE [LARGE SCALE GENOMIC DNA]</scope>
    <source>
        <strain evidence="6">DSM 23493</strain>
    </source>
</reference>
<dbReference type="PANTHER" id="PTHR42788">
    <property type="entry name" value="TAURINE IMPORT ATP-BINDING PROTEIN-RELATED"/>
    <property type="match status" value="1"/>
</dbReference>
<dbReference type="GeneID" id="96598227"/>
<dbReference type="EMBL" id="LFXJ01000005">
    <property type="protein sequence ID" value="KMY32113.1"/>
    <property type="molecule type" value="Genomic_DNA"/>
</dbReference>
<evidence type="ECO:0000256" key="2">
    <source>
        <dbReference type="ARBA" id="ARBA00022741"/>
    </source>
</evidence>
<dbReference type="Proteomes" id="UP000037326">
    <property type="component" value="Unassembled WGS sequence"/>
</dbReference>
<dbReference type="RefSeq" id="WP_049665177.1">
    <property type="nucleotide sequence ID" value="NZ_LFXJ01000005.1"/>
</dbReference>
<evidence type="ECO:0000259" key="4">
    <source>
        <dbReference type="PROSITE" id="PS50893"/>
    </source>
</evidence>
<feature type="domain" description="ABC transporter" evidence="4">
    <location>
        <begin position="2"/>
        <end position="226"/>
    </location>
</feature>
<gene>
    <name evidence="5" type="ORF">ACZ11_08110</name>
</gene>
<sequence>MLSIQNIDKSFDALPVIRNLSFEVKDGEFVAIIGPSGSGKSTLFQLIGGVTSIDKGAILLNDTDIQQKRGTIGYMPQQPCLLPWRTILENVAIVEELHRKPNVELAKEWLDKVGLATFEHAYPNELSGGMQQRVSFIRAIVSNKPILCLDEPFSALDEFTRLEMQAWLLSIWEKDRKSILFVTHSIEEALFLADRIIVLTKRPATVKKEMIVPFARPRQEEIRHSATFTALKQQLFTYLKEEKDEANVD</sequence>
<dbReference type="GO" id="GO:0016887">
    <property type="term" value="F:ATP hydrolysis activity"/>
    <property type="evidence" value="ECO:0007669"/>
    <property type="project" value="InterPro"/>
</dbReference>
<keyword evidence="3 5" id="KW-0067">ATP-binding</keyword>
<dbReference type="PATRIC" id="fig|582475.4.peg.1147"/>
<dbReference type="Gene3D" id="3.40.50.300">
    <property type="entry name" value="P-loop containing nucleotide triphosphate hydrolases"/>
    <property type="match status" value="1"/>
</dbReference>
<comment type="caution">
    <text evidence="5">The sequence shown here is derived from an EMBL/GenBank/DDBJ whole genome shotgun (WGS) entry which is preliminary data.</text>
</comment>
<accession>A0A0K9FD13</accession>
<dbReference type="PROSITE" id="PS00211">
    <property type="entry name" value="ABC_TRANSPORTER_1"/>
    <property type="match status" value="1"/>
</dbReference>
<evidence type="ECO:0000256" key="3">
    <source>
        <dbReference type="ARBA" id="ARBA00022840"/>
    </source>
</evidence>
<evidence type="ECO:0000313" key="5">
    <source>
        <dbReference type="EMBL" id="KMY32113.1"/>
    </source>
</evidence>
<evidence type="ECO:0000256" key="1">
    <source>
        <dbReference type="ARBA" id="ARBA00022448"/>
    </source>
</evidence>
<name>A0A0K9FD13_9BACI</name>
<dbReference type="Pfam" id="PF00005">
    <property type="entry name" value="ABC_tran"/>
    <property type="match status" value="1"/>
</dbReference>
<evidence type="ECO:0000313" key="6">
    <source>
        <dbReference type="Proteomes" id="UP000037326"/>
    </source>
</evidence>
<dbReference type="PANTHER" id="PTHR42788:SF2">
    <property type="entry name" value="ABC TRANSPORTER ATP-BINDING PROTEIN"/>
    <property type="match status" value="1"/>
</dbReference>
<protein>
    <submittedName>
        <fullName evidence="5">ABC transporter ATP-binding protein</fullName>
    </submittedName>
</protein>
<dbReference type="InterPro" id="IPR003593">
    <property type="entry name" value="AAA+_ATPase"/>
</dbReference>
<dbReference type="InterPro" id="IPR027417">
    <property type="entry name" value="P-loop_NTPase"/>
</dbReference>
<dbReference type="InterPro" id="IPR017871">
    <property type="entry name" value="ABC_transporter-like_CS"/>
</dbReference>
<dbReference type="PROSITE" id="PS50893">
    <property type="entry name" value="ABC_TRANSPORTER_2"/>
    <property type="match status" value="1"/>
</dbReference>
<dbReference type="AlphaFoldDB" id="A0A0K9FD13"/>